<evidence type="ECO:0008006" key="4">
    <source>
        <dbReference type="Google" id="ProtNLM"/>
    </source>
</evidence>
<sequence>MTWINFVKHLVKLRLALALAIAFCCISAPANAYEFENAVPLTLGMQSGAPYVSGARIQLKGHEVDIAITLKNDTRRTQKVGFYAATPLFEYFGEGEEYGDKTFPELTATLDGKALTVARYPHTYFLGRDMGPYLRKAQLKDWQSQLTYGWSGRIAPESTAIQTVRYSALPRFGLETIDHENLTRLVQQHCGQPDELRQLLKGLAPEETQVFAEVFEFPLPLLKLQDTQVSISQPAKRWMGTRPVAALACGFDGPLHLPSEGTIHGANHALSILVVSLLASAPEEGKENAMPATQFKVGNVTISEDSERVRVQAEPPITLQTLPAGRIWPPLQLDESGRIHAGALIVDPASGKHLSTRPGAALLPNGLEVSDTPTGYALRHGRGRCTVSYKELGAPAGRSPLAALQAYNVQFSASSSTVLALVTDFLQDGQTRYHVQRIDPATCKSKRTARLGDPDLLVELGYSRRGGWWITGSTEQTLMASRDGAKWRRIQLPADLSSLISSYLVDDKQIWLAGILGDMDQHPHLLVYSADGGNSWTSLKAKDPLLDKLPAGWLEGQRRKVVPTESLANQ</sequence>
<feature type="chain" id="PRO_5026884109" description="Exo-alpha-sialidase" evidence="1">
    <location>
        <begin position="33"/>
        <end position="570"/>
    </location>
</feature>
<gene>
    <name evidence="2" type="ORF">GTP41_20550</name>
</gene>
<dbReference type="RefSeq" id="WP_161027448.1">
    <property type="nucleotide sequence ID" value="NZ_WWCJ01000017.1"/>
</dbReference>
<reference evidence="2 3" key="1">
    <citation type="submission" date="2019-12" db="EMBL/GenBank/DDBJ databases">
        <title>Novel species isolated from a subtropical stream in China.</title>
        <authorList>
            <person name="Lu H."/>
        </authorList>
    </citation>
    <scope>NUCLEOTIDE SEQUENCE [LARGE SCALE GENOMIC DNA]</scope>
    <source>
        <strain evidence="2 3">DS3</strain>
    </source>
</reference>
<protein>
    <recommendedName>
        <fullName evidence="4">Exo-alpha-sialidase</fullName>
    </recommendedName>
</protein>
<keyword evidence="3" id="KW-1185">Reference proteome</keyword>
<comment type="caution">
    <text evidence="2">The sequence shown here is derived from an EMBL/GenBank/DDBJ whole genome shotgun (WGS) entry which is preliminary data.</text>
</comment>
<keyword evidence="1" id="KW-0732">Signal</keyword>
<dbReference type="Proteomes" id="UP000448575">
    <property type="component" value="Unassembled WGS sequence"/>
</dbReference>
<organism evidence="2 3">
    <name type="scientific">Pseudoduganella guangdongensis</name>
    <dbReference type="NCBI Taxonomy" id="2692179"/>
    <lineage>
        <taxon>Bacteria</taxon>
        <taxon>Pseudomonadati</taxon>
        <taxon>Pseudomonadota</taxon>
        <taxon>Betaproteobacteria</taxon>
        <taxon>Burkholderiales</taxon>
        <taxon>Oxalobacteraceae</taxon>
        <taxon>Telluria group</taxon>
        <taxon>Pseudoduganella</taxon>
    </lineage>
</organism>
<dbReference type="EMBL" id="WWCJ01000017">
    <property type="protein sequence ID" value="MYN04486.1"/>
    <property type="molecule type" value="Genomic_DNA"/>
</dbReference>
<accession>A0A6N9HM74</accession>
<name>A0A6N9HM74_9BURK</name>
<evidence type="ECO:0000313" key="2">
    <source>
        <dbReference type="EMBL" id="MYN04486.1"/>
    </source>
</evidence>
<evidence type="ECO:0000313" key="3">
    <source>
        <dbReference type="Proteomes" id="UP000448575"/>
    </source>
</evidence>
<feature type="signal peptide" evidence="1">
    <location>
        <begin position="1"/>
        <end position="32"/>
    </location>
</feature>
<dbReference type="AlphaFoldDB" id="A0A6N9HM74"/>
<evidence type="ECO:0000256" key="1">
    <source>
        <dbReference type="SAM" id="SignalP"/>
    </source>
</evidence>
<dbReference type="SUPFAM" id="SSF110296">
    <property type="entry name" value="Oligoxyloglucan reducing end-specific cellobiohydrolase"/>
    <property type="match status" value="1"/>
</dbReference>
<proteinExistence type="predicted"/>